<dbReference type="AlphaFoldDB" id="A0ABD1RGQ5"/>
<comment type="caution">
    <text evidence="1">The sequence shown here is derived from an EMBL/GenBank/DDBJ whole genome shotgun (WGS) entry which is preliminary data.</text>
</comment>
<keyword evidence="2" id="KW-1185">Reference proteome</keyword>
<evidence type="ECO:0000313" key="1">
    <source>
        <dbReference type="EMBL" id="KAL2487602.1"/>
    </source>
</evidence>
<dbReference type="Proteomes" id="UP001604277">
    <property type="component" value="Unassembled WGS sequence"/>
</dbReference>
<evidence type="ECO:0000313" key="2">
    <source>
        <dbReference type="Proteomes" id="UP001604277"/>
    </source>
</evidence>
<organism evidence="1 2">
    <name type="scientific">Forsythia ovata</name>
    <dbReference type="NCBI Taxonomy" id="205694"/>
    <lineage>
        <taxon>Eukaryota</taxon>
        <taxon>Viridiplantae</taxon>
        <taxon>Streptophyta</taxon>
        <taxon>Embryophyta</taxon>
        <taxon>Tracheophyta</taxon>
        <taxon>Spermatophyta</taxon>
        <taxon>Magnoliopsida</taxon>
        <taxon>eudicotyledons</taxon>
        <taxon>Gunneridae</taxon>
        <taxon>Pentapetalae</taxon>
        <taxon>asterids</taxon>
        <taxon>lamiids</taxon>
        <taxon>Lamiales</taxon>
        <taxon>Oleaceae</taxon>
        <taxon>Forsythieae</taxon>
        <taxon>Forsythia</taxon>
    </lineage>
</organism>
<accession>A0ABD1RGQ5</accession>
<reference evidence="2" key="1">
    <citation type="submission" date="2024-07" db="EMBL/GenBank/DDBJ databases">
        <title>Two chromosome-level genome assemblies of Korean endemic species Abeliophyllum distichum and Forsythia ovata (Oleaceae).</title>
        <authorList>
            <person name="Jang H."/>
        </authorList>
    </citation>
    <scope>NUCLEOTIDE SEQUENCE [LARGE SCALE GENOMIC DNA]</scope>
</reference>
<gene>
    <name evidence="1" type="ORF">Fot_40894</name>
</gene>
<protein>
    <submittedName>
        <fullName evidence="1">Uncharacterized protein</fullName>
    </submittedName>
</protein>
<proteinExistence type="predicted"/>
<sequence length="117" mass="12791">MRLLHELGREVVNRIREGVEPSFVYDTLMDPNSLHFVNYLLVATKNCIDQLEMRQCAKLVGVGATTIASARATVSIGNVLSSWRENPSLSRFGLGRSAPVTSCQSKLMGKPSPVAMV</sequence>
<name>A0ABD1RGQ5_9LAMI</name>
<dbReference type="EMBL" id="JBFOLJ010000012">
    <property type="protein sequence ID" value="KAL2487602.1"/>
    <property type="molecule type" value="Genomic_DNA"/>
</dbReference>